<evidence type="ECO:0000313" key="3">
    <source>
        <dbReference type="EMBL" id="POV96877.1"/>
    </source>
</evidence>
<dbReference type="VEuPathDB" id="FungiDB:PSTT_05115"/>
<dbReference type="Pfam" id="PF07727">
    <property type="entry name" value="RVT_2"/>
    <property type="match status" value="1"/>
</dbReference>
<accession>A0A2S4UI12</accession>
<dbReference type="AlphaFoldDB" id="A0A2S4UI12"/>
<protein>
    <recommendedName>
        <fullName evidence="2">Reverse transcriptase Ty1/copia-type domain-containing protein</fullName>
    </recommendedName>
</protein>
<name>A0A2S4UI12_9BASI</name>
<reference evidence="4" key="3">
    <citation type="journal article" date="2018" name="Mol. Plant Microbe Interact.">
        <title>Genome sequence resources for the wheat stripe rust pathogen (Puccinia striiformis f. sp. tritici) and the barley stripe rust pathogen (Puccinia striiformis f. sp. hordei).</title>
        <authorList>
            <person name="Xia C."/>
            <person name="Wang M."/>
            <person name="Yin C."/>
            <person name="Cornejo O.E."/>
            <person name="Hulbert S.H."/>
            <person name="Chen X."/>
        </authorList>
    </citation>
    <scope>NUCLEOTIDE SEQUENCE [LARGE SCALE GENOMIC DNA]</scope>
    <source>
        <strain evidence="4">93TX-2</strain>
    </source>
</reference>
<dbReference type="PANTHER" id="PTHR11439:SF483">
    <property type="entry name" value="PEPTIDE SYNTHASE GLIP-LIKE, PUTATIVE (AFU_ORTHOLOGUE AFUA_3G12920)-RELATED"/>
    <property type="match status" value="1"/>
</dbReference>
<evidence type="ECO:0000259" key="2">
    <source>
        <dbReference type="Pfam" id="PF07727"/>
    </source>
</evidence>
<keyword evidence="4" id="KW-1185">Reference proteome</keyword>
<dbReference type="VEuPathDB" id="FungiDB:PSTT_11085"/>
<gene>
    <name evidence="3" type="ORF">PSHT_14879</name>
</gene>
<sequence>MENRHHTELENLRRKSVWDLVAKGYIRKKGRTLHTHFCPDSYFHLDESSSTIAGKNQWPVYNFDFVAAYLNAPIDEEVWVEAPEGLEAANGEACLLQRALYGTKQAARSLKQLESELKGSLEIKWNEGLTSMVGVKIKRTSAGFELTQPNLIDKVLQERWDGVSINTTPLPEGYSAFSTVGYSGINSTDYLSAIGSLSYVSVGTRPDISYSVNYLARFSKNPSSEHWKGLNHLLGYLAGTKEVSLKLHPRSSDEKPVECYCDANWGGTTSRSTYGVFIRLYGSPIMWVSRRLVTVASSTCQAEYMALGHATRHALWIRNLLCDIIGVNFKVNILCDNQSAVKIGCEDASNKRTHHIERVLCFRQNFHIQFDERVLAANGNGYPPIVDPAVEDPPPANNAVTDNNPNEEEAVVLPESMDIDEDGEWTNVVHKSKVLATRMKIRRKFLGYFEAIASMPSHHRTNGQNYRMIVRRKLYHNIMLEMDCLLAAVVSLTGTIRLAALDQKLFLSQTVYDKHKYTYAALNRGAVADNFQKINAKSPAATKQQETVVKTNPGRIKKDEIWHNVSLTEQEQEFLSEYVDGFPRTEKDLDKTVPEGSESVADIYSKMANSEDSRTDKEIIQDQNETISKLIQEMKEFKDSYQEMSRMFKEHSVAPQNVPIPATPNPRVIPSLRFATSTPRGERTYAMDTTIGAGDQSFVGTEVPSPDAEQSSPRPEIKLIEESTGVILDVKKTNLYFDGTDVELFLKRVEKTAKIHGAGAPDVAEQLPFILNNRKISEAMEQMEGHETANWELFKKELIRKWGRATPLRRYKEDAIPRLIQKTQENQGIKNHTEYKNLWAS</sequence>
<dbReference type="PANTHER" id="PTHR11439">
    <property type="entry name" value="GAG-POL-RELATED RETROTRANSPOSON"/>
    <property type="match status" value="1"/>
</dbReference>
<evidence type="ECO:0000313" key="4">
    <source>
        <dbReference type="Proteomes" id="UP000238274"/>
    </source>
</evidence>
<reference evidence="4" key="2">
    <citation type="journal article" date="2018" name="BMC Genomics">
        <title>Genomic insights into host adaptation between the wheat stripe rust pathogen (Puccinia striiformis f. sp. tritici) and the barley stripe rust pathogen (Puccinia striiformis f. sp. hordei).</title>
        <authorList>
            <person name="Xia C."/>
            <person name="Wang M."/>
            <person name="Yin C."/>
            <person name="Cornejo O.E."/>
            <person name="Hulbert S.H."/>
            <person name="Chen X."/>
        </authorList>
    </citation>
    <scope>NUCLEOTIDE SEQUENCE [LARGE SCALE GENOMIC DNA]</scope>
    <source>
        <strain evidence="4">93TX-2</strain>
    </source>
</reference>
<dbReference type="InterPro" id="IPR013103">
    <property type="entry name" value="RVT_2"/>
</dbReference>
<keyword evidence="1" id="KW-0175">Coiled coil</keyword>
<feature type="coiled-coil region" evidence="1">
    <location>
        <begin position="620"/>
        <end position="647"/>
    </location>
</feature>
<dbReference type="VEuPathDB" id="FungiDB:PSTT_08597"/>
<evidence type="ECO:0000256" key="1">
    <source>
        <dbReference type="SAM" id="Coils"/>
    </source>
</evidence>
<dbReference type="OrthoDB" id="3344688at2759"/>
<dbReference type="Proteomes" id="UP000238274">
    <property type="component" value="Unassembled WGS sequence"/>
</dbReference>
<dbReference type="EMBL" id="PKSM01000354">
    <property type="protein sequence ID" value="POV96877.1"/>
    <property type="molecule type" value="Genomic_DNA"/>
</dbReference>
<reference evidence="3 4" key="1">
    <citation type="submission" date="2017-12" db="EMBL/GenBank/DDBJ databases">
        <title>Gene loss provides genomic basis for host adaptation in cereal stripe rust fungi.</title>
        <authorList>
            <person name="Xia C."/>
        </authorList>
    </citation>
    <scope>NUCLEOTIDE SEQUENCE [LARGE SCALE GENOMIC DNA]</scope>
    <source>
        <strain evidence="3 4">93TX-2</strain>
    </source>
</reference>
<comment type="caution">
    <text evidence="3">The sequence shown here is derived from an EMBL/GenBank/DDBJ whole genome shotgun (WGS) entry which is preliminary data.</text>
</comment>
<organism evidence="3 4">
    <name type="scientific">Puccinia striiformis</name>
    <dbReference type="NCBI Taxonomy" id="27350"/>
    <lineage>
        <taxon>Eukaryota</taxon>
        <taxon>Fungi</taxon>
        <taxon>Dikarya</taxon>
        <taxon>Basidiomycota</taxon>
        <taxon>Pucciniomycotina</taxon>
        <taxon>Pucciniomycetes</taxon>
        <taxon>Pucciniales</taxon>
        <taxon>Pucciniaceae</taxon>
        <taxon>Puccinia</taxon>
    </lineage>
</organism>
<proteinExistence type="predicted"/>
<dbReference type="VEuPathDB" id="FungiDB:PSHT_14879"/>
<dbReference type="CDD" id="cd09272">
    <property type="entry name" value="RNase_HI_RT_Ty1"/>
    <property type="match status" value="1"/>
</dbReference>
<feature type="domain" description="Reverse transcriptase Ty1/copia-type" evidence="2">
    <location>
        <begin position="19"/>
        <end position="111"/>
    </location>
</feature>